<evidence type="ECO:0008006" key="3">
    <source>
        <dbReference type="Google" id="ProtNLM"/>
    </source>
</evidence>
<protein>
    <recommendedName>
        <fullName evidence="3">V-type ATPase</fullName>
    </recommendedName>
</protein>
<dbReference type="EMBL" id="VCAU01000009">
    <property type="protein sequence ID" value="KAF9893054.1"/>
    <property type="molecule type" value="Genomic_DNA"/>
</dbReference>
<dbReference type="Proteomes" id="UP001194746">
    <property type="component" value="Unassembled WGS sequence"/>
</dbReference>
<dbReference type="AlphaFoldDB" id="A0AAD4GWR3"/>
<accession>A0AAD4GWR3</accession>
<evidence type="ECO:0000313" key="2">
    <source>
        <dbReference type="Proteomes" id="UP001194746"/>
    </source>
</evidence>
<keyword evidence="2" id="KW-1185">Reference proteome</keyword>
<sequence length="487" mass="52825">MSSHPKNVVFTLLKIRGEMTPDDILSSLPSTSRSPPDSELVPIFLVTPSFALWVDTNSDFLEKWVNQHYHSPSGSDSRSAYIVVAIVDQLPDARAQHDSDKLSEFEGMTFMTVGVESIHGKAAVPRRVRAMSTEESALVFSFRSNDPGTSSDGGQGRVHEIGLRLANTIFINGHETTLFGTRWIYDTPSSRYTLDQSLALSRCIVTSNAKTIHNSFQLPLHPVSQRRRVISSMGNILRQLSKHTDDTSTASMPASSELEKELPRYIDEHGIVDQRVSVWALVEAPGQISGTSADGSKDGVIRRIKAGGKLHRVMSGGGGWGKKQGLLSLDPEVRFLDLTESDGVSSLDHIFSPIEANPSADAPPSLDKLMTGGDLSSLSQVAREGDYIQFFVSVDPYNADGNGTESSTSRGAVSYTFGVVADAEVPIDMAAPGAEKDLRVFPNTFGALSEKAITYTQPATRTPSPNERVECSTKLDIPGCRVELVVE</sequence>
<organism evidence="1 2">
    <name type="scientific">Aspergillus nanangensis</name>
    <dbReference type="NCBI Taxonomy" id="2582783"/>
    <lineage>
        <taxon>Eukaryota</taxon>
        <taxon>Fungi</taxon>
        <taxon>Dikarya</taxon>
        <taxon>Ascomycota</taxon>
        <taxon>Pezizomycotina</taxon>
        <taxon>Eurotiomycetes</taxon>
        <taxon>Eurotiomycetidae</taxon>
        <taxon>Eurotiales</taxon>
        <taxon>Aspergillaceae</taxon>
        <taxon>Aspergillus</taxon>
        <taxon>Aspergillus subgen. Circumdati</taxon>
    </lineage>
</organism>
<reference evidence="1" key="2">
    <citation type="submission" date="2020-02" db="EMBL/GenBank/DDBJ databases">
        <authorList>
            <person name="Gilchrist C.L.M."/>
            <person name="Chooi Y.-H."/>
        </authorList>
    </citation>
    <scope>NUCLEOTIDE SEQUENCE</scope>
    <source>
        <strain evidence="1">MST-FP2251</strain>
    </source>
</reference>
<gene>
    <name evidence="1" type="ORF">FE257_012465</name>
</gene>
<reference evidence="1" key="1">
    <citation type="journal article" date="2019" name="Beilstein J. Org. Chem.">
        <title>Nanangenines: drimane sesquiterpenoids as the dominant metabolite cohort of a novel Australian fungus, Aspergillus nanangensis.</title>
        <authorList>
            <person name="Lacey H.J."/>
            <person name="Gilchrist C.L.M."/>
            <person name="Crombie A."/>
            <person name="Kalaitzis J.A."/>
            <person name="Vuong D."/>
            <person name="Rutledge P.J."/>
            <person name="Turner P."/>
            <person name="Pitt J.I."/>
            <person name="Lacey E."/>
            <person name="Chooi Y.H."/>
            <person name="Piggott A.M."/>
        </authorList>
    </citation>
    <scope>NUCLEOTIDE SEQUENCE</scope>
    <source>
        <strain evidence="1">MST-FP2251</strain>
    </source>
</reference>
<name>A0AAD4GWR3_ASPNN</name>
<evidence type="ECO:0000313" key="1">
    <source>
        <dbReference type="EMBL" id="KAF9893054.1"/>
    </source>
</evidence>
<comment type="caution">
    <text evidence="1">The sequence shown here is derived from an EMBL/GenBank/DDBJ whole genome shotgun (WGS) entry which is preliminary data.</text>
</comment>
<proteinExistence type="predicted"/>